<accession>C4F7F7</accession>
<dbReference type="HOGENOM" id="CLU_3307949_0_0_11"/>
<organism evidence="1 2">
    <name type="scientific">Collinsella intestinalis DSM 13280</name>
    <dbReference type="NCBI Taxonomy" id="521003"/>
    <lineage>
        <taxon>Bacteria</taxon>
        <taxon>Bacillati</taxon>
        <taxon>Actinomycetota</taxon>
        <taxon>Coriobacteriia</taxon>
        <taxon>Coriobacteriales</taxon>
        <taxon>Coriobacteriaceae</taxon>
        <taxon>Collinsella</taxon>
    </lineage>
</organism>
<gene>
    <name evidence="1" type="ORF">COLINT_01971</name>
</gene>
<sequence>MDAPLHVDGYMGSKYLGGGDCQRPFMRAWGVCRSFGLAF</sequence>
<comment type="caution">
    <text evidence="1">The sequence shown here is derived from an EMBL/GenBank/DDBJ whole genome shotgun (WGS) entry which is preliminary data.</text>
</comment>
<evidence type="ECO:0000313" key="1">
    <source>
        <dbReference type="EMBL" id="EEP45180.1"/>
    </source>
</evidence>
<protein>
    <submittedName>
        <fullName evidence="1">Uncharacterized protein</fullName>
    </submittedName>
</protein>
<reference evidence="1 2" key="1">
    <citation type="submission" date="2009-04" db="EMBL/GenBank/DDBJ databases">
        <authorList>
            <person name="Weinstock G."/>
            <person name="Sodergren E."/>
            <person name="Clifton S."/>
            <person name="Fulton L."/>
            <person name="Fulton B."/>
            <person name="Courtney L."/>
            <person name="Fronick C."/>
            <person name="Harrison M."/>
            <person name="Strong C."/>
            <person name="Farmer C."/>
            <person name="Delahaunty K."/>
            <person name="Markovic C."/>
            <person name="Hall O."/>
            <person name="Minx P."/>
            <person name="Tomlinson C."/>
            <person name="Mitreva M."/>
            <person name="Nelson J."/>
            <person name="Hou S."/>
            <person name="Wollam A."/>
            <person name="Pepin K.H."/>
            <person name="Johnson M."/>
            <person name="Bhonagiri V."/>
            <person name="Nash W.E."/>
            <person name="Warren W."/>
            <person name="Chinwalla A."/>
            <person name="Mardis E.R."/>
            <person name="Wilson R.K."/>
        </authorList>
    </citation>
    <scope>NUCLEOTIDE SEQUENCE [LARGE SCALE GENOMIC DNA]</scope>
    <source>
        <strain evidence="1 2">DSM 13280</strain>
    </source>
</reference>
<proteinExistence type="predicted"/>
<evidence type="ECO:0000313" key="2">
    <source>
        <dbReference type="Proteomes" id="UP000003295"/>
    </source>
</evidence>
<dbReference type="Proteomes" id="UP000003295">
    <property type="component" value="Unassembled WGS sequence"/>
</dbReference>
<dbReference type="STRING" id="521003.COLINT_01971"/>
<dbReference type="AlphaFoldDB" id="C4F7F7"/>
<dbReference type="EMBL" id="ABXH02000002">
    <property type="protein sequence ID" value="EEP45180.1"/>
    <property type="molecule type" value="Genomic_DNA"/>
</dbReference>
<name>C4F7F7_9ACTN</name>